<dbReference type="Gene3D" id="3.30.2160.10">
    <property type="entry name" value="Hect, E3 ligase catalytic domain"/>
    <property type="match status" value="1"/>
</dbReference>
<evidence type="ECO:0000256" key="13">
    <source>
        <dbReference type="PROSITE-ProRule" id="PRU00104"/>
    </source>
</evidence>
<dbReference type="SMART" id="SM00119">
    <property type="entry name" value="HECTc"/>
    <property type="match status" value="1"/>
</dbReference>
<evidence type="ECO:0000256" key="9">
    <source>
        <dbReference type="ARBA" id="ARBA00063372"/>
    </source>
</evidence>
<evidence type="ECO:0000256" key="4">
    <source>
        <dbReference type="ARBA" id="ARBA00022499"/>
    </source>
</evidence>
<evidence type="ECO:0000256" key="11">
    <source>
        <dbReference type="ARBA" id="ARBA00077269"/>
    </source>
</evidence>
<dbReference type="InterPro" id="IPR044611">
    <property type="entry name" value="E3A/B/C-like"/>
</dbReference>
<dbReference type="PROSITE" id="PS50237">
    <property type="entry name" value="HECT"/>
    <property type="match status" value="1"/>
</dbReference>
<dbReference type="InterPro" id="IPR000569">
    <property type="entry name" value="HECT_dom"/>
</dbReference>
<comment type="subunit">
    <text evidence="9">Interacts with 26S proteasomes. Interacts (via the HECT domain) with UBE2D1 and, less efficiently, with UBE2L3.</text>
</comment>
<dbReference type="GO" id="GO:0000209">
    <property type="term" value="P:protein polyubiquitination"/>
    <property type="evidence" value="ECO:0007669"/>
    <property type="project" value="InterPro"/>
</dbReference>
<keyword evidence="4" id="KW-1017">Isopeptide bond</keyword>
<dbReference type="PANTHER" id="PTHR45700:SF2">
    <property type="entry name" value="UBIQUITIN-PROTEIN LIGASE E3C"/>
    <property type="match status" value="1"/>
</dbReference>
<comment type="catalytic activity">
    <reaction evidence="1">
        <text>S-ubiquitinyl-[E2 ubiquitin-conjugating enzyme]-L-cysteine + [acceptor protein]-L-lysine = [E2 ubiquitin-conjugating enzyme]-L-cysteine + N(6)-ubiquitinyl-[acceptor protein]-L-lysine.</text>
        <dbReference type="EC" id="2.3.2.26"/>
    </reaction>
</comment>
<feature type="domain" description="HECT" evidence="15">
    <location>
        <begin position="708"/>
        <end position="1045"/>
    </location>
</feature>
<dbReference type="Pfam" id="PF00632">
    <property type="entry name" value="HECT"/>
    <property type="match status" value="1"/>
</dbReference>
<dbReference type="GO" id="GO:0061630">
    <property type="term" value="F:ubiquitin protein ligase activity"/>
    <property type="evidence" value="ECO:0007669"/>
    <property type="project" value="UniProtKB-EC"/>
</dbReference>
<feature type="active site" description="Glycyl thioester intermediate" evidence="13">
    <location>
        <position position="1013"/>
    </location>
</feature>
<dbReference type="PROSITE" id="PS50096">
    <property type="entry name" value="IQ"/>
    <property type="match status" value="1"/>
</dbReference>
<protein>
    <recommendedName>
        <fullName evidence="10">Ubiquitin-protein ligase E3C</fullName>
        <ecNumber evidence="3">2.3.2.26</ecNumber>
    </recommendedName>
    <alternativeName>
        <fullName evidence="11">HECT-type ubiquitin transferase E3C</fullName>
    </alternativeName>
    <alternativeName>
        <fullName evidence="12">RTA-associated ubiquitin ligase</fullName>
    </alternativeName>
</protein>
<dbReference type="InterPro" id="IPR035983">
    <property type="entry name" value="Hect_E3_ubiquitin_ligase"/>
</dbReference>
<dbReference type="FunFam" id="3.90.1750.10:FF:000014">
    <property type="entry name" value="Putative Ubiquitin-protein ligase E3C"/>
    <property type="match status" value="1"/>
</dbReference>
<name>A0A1L8DTG6_9DIPT</name>
<evidence type="ECO:0000256" key="8">
    <source>
        <dbReference type="ARBA" id="ARBA00061050"/>
    </source>
</evidence>
<sequence>MYNFNGDFRRRPEQNFSGHSQQPDRNSVIKRAQTERQKREDARQQETSALTIQSFFRSSFWRQRIKARERNNFDTHIHTQTSRTQQLEFLLKRFVFFYDHTRSDDSQRLITICELITQDTTIVFSSVLRHNIWKYRLQKLLHIALRQLNAGNQSQILFQLFEIFIVGDAPAPWPQVVIELLMYLLQRNFFHYMRNIIDTQCTLIPTNPADISPNLPCFRYLQLTMKPLYVLQQAKDENFSVIVFTTFLHHILSPELTKSSRILLLPYLVTCKKFPYVQFLTYLSALSGTPDLYSSSLLYSLLYIDRYYLDLVKNVDTMSHYLRTLSRILHQSVQRYAEKRLEGPTETGSDSEDDEDLPMAVREVSVEEEALQESIKILGDSRHMGKIAEFVDSLMDDYEAISATCHICNSLMIYGRISTNGPNHSLLGILAERSKFIRSTWLNVEQLGRTMGGSFSNAIVKCADTSVPLLTTFCTLLSQKISTLHDEEFIAGHEVDSPMPFNVDQIVEVSHRLTTLCLEIIDLAFPETKITLKNNYKPVIDPSSGHVSESAMELERNTKWRHIFKVCVILLRQIYNRDLRLSFCPLNHWDIPSFNLVLDKSANVFYLQHIVQEDLISLNTPASSSDQMMDNGGIPMTAKQIRSIKILKEIPFTISFNSRVVMFQELLTVDKMRAQREPHRFFVEPRVHLTVRRSHLYEDSFSALAHDNEPDFRGKFKVQMINAAGLEEVGIDGGGIFREFLSELLKTAFDPHRGFFMITTDNKLYPNPGAGKIVEDFREHYYFIGRILGKALYENLLVEVPLADFFLSKLVSKYSDVDINQLASLDPVLHRNLLGLKAFDGDVSELGLDFTVVCEELGETRVVELKANGGNIAVTNHNRMEYIHLMADYKLNRQIRAQCLAFREGLQNVIPTEWVSIFSNKEFQLLISGAEHSICVQDLKCHTKYGGNYTAEHPTIVLFWRVIENFTDIQKRQFLKFVTSCSRPPLLGFRELDPPFCIQDAVNAERLPSASTCLNLLKLPPFQNEETMRMKLLYAIDSGSGFELS</sequence>
<evidence type="ECO:0000256" key="5">
    <source>
        <dbReference type="ARBA" id="ARBA00022679"/>
    </source>
</evidence>
<evidence type="ECO:0000256" key="10">
    <source>
        <dbReference type="ARBA" id="ARBA00067506"/>
    </source>
</evidence>
<keyword evidence="5" id="KW-0808">Transferase</keyword>
<dbReference type="GO" id="GO:0009966">
    <property type="term" value="P:regulation of signal transduction"/>
    <property type="evidence" value="ECO:0007669"/>
    <property type="project" value="UniProtKB-ARBA"/>
</dbReference>
<dbReference type="CDD" id="cd00078">
    <property type="entry name" value="HECTc"/>
    <property type="match status" value="1"/>
</dbReference>
<feature type="compositionally biased region" description="Polar residues" evidence="14">
    <location>
        <begin position="14"/>
        <end position="25"/>
    </location>
</feature>
<evidence type="ECO:0000256" key="2">
    <source>
        <dbReference type="ARBA" id="ARBA00004906"/>
    </source>
</evidence>
<dbReference type="SUPFAM" id="SSF56204">
    <property type="entry name" value="Hect, E3 ligase catalytic domain"/>
    <property type="match status" value="1"/>
</dbReference>
<evidence type="ECO:0000259" key="15">
    <source>
        <dbReference type="PROSITE" id="PS50237"/>
    </source>
</evidence>
<evidence type="ECO:0000256" key="14">
    <source>
        <dbReference type="SAM" id="MobiDB-lite"/>
    </source>
</evidence>
<dbReference type="AlphaFoldDB" id="A0A1L8DTG6"/>
<dbReference type="FunFam" id="3.30.2160.10:FF:000002">
    <property type="entry name" value="Putative Ubiquitin-protein ligase E3C"/>
    <property type="match status" value="1"/>
</dbReference>
<dbReference type="FunFam" id="3.30.2410.10:FF:000011">
    <property type="entry name" value="Putative Ubiquitin-protein ligase E3C"/>
    <property type="match status" value="1"/>
</dbReference>
<proteinExistence type="inferred from homology"/>
<comment type="pathway">
    <text evidence="2">Protein modification; protein ubiquitination.</text>
</comment>
<evidence type="ECO:0000256" key="1">
    <source>
        <dbReference type="ARBA" id="ARBA00000885"/>
    </source>
</evidence>
<dbReference type="GO" id="GO:0006511">
    <property type="term" value="P:ubiquitin-dependent protein catabolic process"/>
    <property type="evidence" value="ECO:0007669"/>
    <property type="project" value="TreeGrafter"/>
</dbReference>
<evidence type="ECO:0000256" key="12">
    <source>
        <dbReference type="ARBA" id="ARBA00081642"/>
    </source>
</evidence>
<keyword evidence="16" id="KW-0436">Ligase</keyword>
<evidence type="ECO:0000256" key="3">
    <source>
        <dbReference type="ARBA" id="ARBA00012485"/>
    </source>
</evidence>
<evidence type="ECO:0000256" key="7">
    <source>
        <dbReference type="ARBA" id="ARBA00022843"/>
    </source>
</evidence>
<dbReference type="PANTHER" id="PTHR45700">
    <property type="entry name" value="UBIQUITIN-PROTEIN LIGASE E3C"/>
    <property type="match status" value="1"/>
</dbReference>
<dbReference type="Gene3D" id="3.30.2410.10">
    <property type="entry name" value="Hect, E3 ligase catalytic domain"/>
    <property type="match status" value="1"/>
</dbReference>
<dbReference type="EMBL" id="GFDF01004410">
    <property type="protein sequence ID" value="JAV09674.1"/>
    <property type="molecule type" value="Transcribed_RNA"/>
</dbReference>
<evidence type="ECO:0000256" key="6">
    <source>
        <dbReference type="ARBA" id="ARBA00022786"/>
    </source>
</evidence>
<feature type="compositionally biased region" description="Basic and acidic residues" evidence="14">
    <location>
        <begin position="32"/>
        <end position="44"/>
    </location>
</feature>
<organism evidence="16">
    <name type="scientific">Nyssomyia neivai</name>
    <dbReference type="NCBI Taxonomy" id="330878"/>
    <lineage>
        <taxon>Eukaryota</taxon>
        <taxon>Metazoa</taxon>
        <taxon>Ecdysozoa</taxon>
        <taxon>Arthropoda</taxon>
        <taxon>Hexapoda</taxon>
        <taxon>Insecta</taxon>
        <taxon>Pterygota</taxon>
        <taxon>Neoptera</taxon>
        <taxon>Endopterygota</taxon>
        <taxon>Diptera</taxon>
        <taxon>Nematocera</taxon>
        <taxon>Psychodoidea</taxon>
        <taxon>Psychodidae</taxon>
        <taxon>Nyssomyia</taxon>
    </lineage>
</organism>
<dbReference type="EC" id="2.3.2.26" evidence="3"/>
<accession>A0A1L8DTG6</accession>
<dbReference type="Gene3D" id="3.90.1750.10">
    <property type="entry name" value="Hect, E3 ligase catalytic domains"/>
    <property type="match status" value="1"/>
</dbReference>
<dbReference type="GO" id="GO:0016874">
    <property type="term" value="F:ligase activity"/>
    <property type="evidence" value="ECO:0007669"/>
    <property type="project" value="UniProtKB-KW"/>
</dbReference>
<evidence type="ECO:0000313" key="16">
    <source>
        <dbReference type="EMBL" id="JAV09674.1"/>
    </source>
</evidence>
<reference evidence="16" key="1">
    <citation type="submission" date="2016-12" db="EMBL/GenBank/DDBJ databases">
        <title>An insight into the sialome and mialome of the sand fly, Nyssomyia neivai.</title>
        <authorList>
            <person name="Sebastian V."/>
            <person name="Goulart T.M."/>
            <person name="Oliveira W."/>
            <person name="Calvo E."/>
            <person name="Oliveira L.F."/>
            <person name="Pinto M.C."/>
            <person name="Rosselino A.M."/>
            <person name="Ribeiro J.M."/>
        </authorList>
    </citation>
    <scope>NUCLEOTIDE SEQUENCE</scope>
</reference>
<keyword evidence="6 13" id="KW-0833">Ubl conjugation pathway</keyword>
<feature type="region of interest" description="Disordered" evidence="14">
    <location>
        <begin position="1"/>
        <end position="46"/>
    </location>
</feature>
<keyword evidence="7" id="KW-0832">Ubl conjugation</keyword>
<comment type="similarity">
    <text evidence="8">Belongs to the UBE3C family.</text>
</comment>